<keyword evidence="5" id="KW-0804">Transcription</keyword>
<dbReference type="AlphaFoldDB" id="A0AAP0M277"/>
<evidence type="ECO:0000256" key="1">
    <source>
        <dbReference type="ARBA" id="ARBA00004123"/>
    </source>
</evidence>
<comment type="subcellular location">
    <subcellularLocation>
        <location evidence="1">Nucleus</location>
    </subcellularLocation>
</comment>
<gene>
    <name evidence="11" type="ORF">WN944_005275</name>
</gene>
<keyword evidence="6" id="KW-0539">Nucleus</keyword>
<accession>A0AAP0M277</accession>
<dbReference type="PROSITE" id="PS51294">
    <property type="entry name" value="HTH_MYB"/>
    <property type="match status" value="2"/>
</dbReference>
<dbReference type="CDD" id="cd00167">
    <property type="entry name" value="SANT"/>
    <property type="match status" value="2"/>
</dbReference>
<dbReference type="InterPro" id="IPR017930">
    <property type="entry name" value="Myb_dom"/>
</dbReference>
<dbReference type="PANTHER" id="PTHR47214">
    <property type="entry name" value="PROTEIN ROUGH SHEATH 2 HOMOLOG"/>
    <property type="match status" value="1"/>
</dbReference>
<evidence type="ECO:0000259" key="10">
    <source>
        <dbReference type="PROSITE" id="PS51294"/>
    </source>
</evidence>
<dbReference type="PROSITE" id="PS50090">
    <property type="entry name" value="MYB_LIKE"/>
    <property type="match status" value="2"/>
</dbReference>
<feature type="region of interest" description="Disordered" evidence="8">
    <location>
        <begin position="114"/>
        <end position="140"/>
    </location>
</feature>
<dbReference type="SMART" id="SM00717">
    <property type="entry name" value="SANT"/>
    <property type="match status" value="2"/>
</dbReference>
<name>A0AAP0M277_9ROSI</name>
<dbReference type="GO" id="GO:0003677">
    <property type="term" value="F:DNA binding"/>
    <property type="evidence" value="ECO:0007669"/>
    <property type="project" value="UniProtKB-KW"/>
</dbReference>
<dbReference type="PANTHER" id="PTHR47214:SF1">
    <property type="entry name" value="PROTEIN ROUGH SHEATH 2 HOMOLOG"/>
    <property type="match status" value="1"/>
</dbReference>
<dbReference type="Gene3D" id="1.10.10.60">
    <property type="entry name" value="Homeodomain-like"/>
    <property type="match status" value="2"/>
</dbReference>
<dbReference type="FunFam" id="1.10.10.60:FF:000449">
    <property type="entry name" value="MYB-related transcription factor"/>
    <property type="match status" value="1"/>
</dbReference>
<organism evidence="11 12">
    <name type="scientific">Citrus x changshan-huyou</name>
    <dbReference type="NCBI Taxonomy" id="2935761"/>
    <lineage>
        <taxon>Eukaryota</taxon>
        <taxon>Viridiplantae</taxon>
        <taxon>Streptophyta</taxon>
        <taxon>Embryophyta</taxon>
        <taxon>Tracheophyta</taxon>
        <taxon>Spermatophyta</taxon>
        <taxon>Magnoliopsida</taxon>
        <taxon>eudicotyledons</taxon>
        <taxon>Gunneridae</taxon>
        <taxon>Pentapetalae</taxon>
        <taxon>rosids</taxon>
        <taxon>malvids</taxon>
        <taxon>Sapindales</taxon>
        <taxon>Rutaceae</taxon>
        <taxon>Aurantioideae</taxon>
        <taxon>Citrus</taxon>
    </lineage>
</organism>
<reference evidence="11 12" key="1">
    <citation type="submission" date="2024-05" db="EMBL/GenBank/DDBJ databases">
        <title>Haplotype-resolved chromosome-level genome assembly of Huyou (Citrus changshanensis).</title>
        <authorList>
            <person name="Miao C."/>
            <person name="Chen W."/>
            <person name="Wu Y."/>
            <person name="Wang L."/>
            <person name="Zhao S."/>
            <person name="Grierson D."/>
            <person name="Xu C."/>
            <person name="Chen K."/>
        </authorList>
    </citation>
    <scope>NUCLEOTIDE SEQUENCE [LARGE SCALE GENOMIC DNA]</scope>
    <source>
        <strain evidence="11">01-14</strain>
        <tissue evidence="11">Leaf</tissue>
    </source>
</reference>
<dbReference type="InterPro" id="IPR009057">
    <property type="entry name" value="Homeodomain-like_sf"/>
</dbReference>
<evidence type="ECO:0000313" key="11">
    <source>
        <dbReference type="EMBL" id="KAK9194568.1"/>
    </source>
</evidence>
<dbReference type="InterPro" id="IPR001005">
    <property type="entry name" value="SANT/Myb"/>
</dbReference>
<dbReference type="EMBL" id="JBCGBO010000006">
    <property type="protein sequence ID" value="KAK9194568.1"/>
    <property type="molecule type" value="Genomic_DNA"/>
</dbReference>
<dbReference type="GO" id="GO:0006355">
    <property type="term" value="P:regulation of DNA-templated transcription"/>
    <property type="evidence" value="ECO:0007669"/>
    <property type="project" value="UniProtKB-ARBA"/>
</dbReference>
<feature type="region of interest" description="Disordered" evidence="8">
    <location>
        <begin position="202"/>
        <end position="255"/>
    </location>
</feature>
<dbReference type="GO" id="GO:0005634">
    <property type="term" value="C:nucleus"/>
    <property type="evidence" value="ECO:0007669"/>
    <property type="project" value="UniProtKB-SubCell"/>
</dbReference>
<evidence type="ECO:0000256" key="7">
    <source>
        <dbReference type="SAM" id="Coils"/>
    </source>
</evidence>
<keyword evidence="7" id="KW-0175">Coiled coil</keyword>
<evidence type="ECO:0000256" key="6">
    <source>
        <dbReference type="ARBA" id="ARBA00023242"/>
    </source>
</evidence>
<dbReference type="SUPFAM" id="SSF46689">
    <property type="entry name" value="Homeodomain-like"/>
    <property type="match status" value="1"/>
</dbReference>
<feature type="compositionally biased region" description="Low complexity" evidence="8">
    <location>
        <begin position="219"/>
        <end position="245"/>
    </location>
</feature>
<evidence type="ECO:0000259" key="9">
    <source>
        <dbReference type="PROSITE" id="PS50090"/>
    </source>
</evidence>
<evidence type="ECO:0000256" key="5">
    <source>
        <dbReference type="ARBA" id="ARBA00023163"/>
    </source>
</evidence>
<feature type="domain" description="Myb-like" evidence="9">
    <location>
        <begin position="54"/>
        <end position="104"/>
    </location>
</feature>
<evidence type="ECO:0000313" key="12">
    <source>
        <dbReference type="Proteomes" id="UP001428341"/>
    </source>
</evidence>
<comment type="caution">
    <text evidence="11">The sequence shown here is derived from an EMBL/GenBank/DDBJ whole genome shotgun (WGS) entry which is preliminary data.</text>
</comment>
<keyword evidence="3" id="KW-0805">Transcription regulation</keyword>
<proteinExistence type="predicted"/>
<keyword evidence="2" id="KW-0677">Repeat</keyword>
<evidence type="ECO:0000256" key="2">
    <source>
        <dbReference type="ARBA" id="ARBA00022737"/>
    </source>
</evidence>
<keyword evidence="12" id="KW-1185">Reference proteome</keyword>
<evidence type="ECO:0000256" key="8">
    <source>
        <dbReference type="SAM" id="MobiDB-lite"/>
    </source>
</evidence>
<feature type="domain" description="HTH myb-type" evidence="10">
    <location>
        <begin position="58"/>
        <end position="108"/>
    </location>
</feature>
<feature type="domain" description="Myb-like" evidence="9">
    <location>
        <begin position="1"/>
        <end position="53"/>
    </location>
</feature>
<dbReference type="InterPro" id="IPR052844">
    <property type="entry name" value="Leaf_Dev_Regulator"/>
</dbReference>
<sequence length="393" mass="44704">MKERQRWQPEEDAILKAYVKQYGPKEWNLISQRMGKTLNRDPKSCLERWKNYLKPGIKKGSLSPEEQSLVISLQAKYGNKWKKIASEVPGRTAKRLGKWWEVFKEKQLKQLHKEKQRREYSDQQQEGNVPVVGLGSGSCSSPEKVAQGRYDHILETFAEKYVQPKLFAMQALNLNLNPVPANAIMPNLPLGGADPEPVLSLGSGPTWMNNHNHNHNHHTSGSSLTSSTSSTTTASPSVSLSLSPSEPGIELGDMNPVARFMPGPQVGTLVQYCKELEEGRQSWVQHKKEATWRLSRLEQQLESEKARKRREKMDEIETKIRALREEELSHLGRIESEYKEQLSALQRDAESKEAKLMEAWCSRHVKLLKLVEQIGVHQSSTSHGFCVVPKDMH</sequence>
<feature type="domain" description="HTH myb-type" evidence="10">
    <location>
        <begin position="1"/>
        <end position="57"/>
    </location>
</feature>
<keyword evidence="4" id="KW-0238">DNA-binding</keyword>
<feature type="coiled-coil region" evidence="7">
    <location>
        <begin position="287"/>
        <end position="355"/>
    </location>
</feature>
<dbReference type="Proteomes" id="UP001428341">
    <property type="component" value="Unassembled WGS sequence"/>
</dbReference>
<protein>
    <submittedName>
        <fullName evidence="11">Uncharacterized protein</fullName>
    </submittedName>
</protein>
<evidence type="ECO:0000256" key="3">
    <source>
        <dbReference type="ARBA" id="ARBA00023015"/>
    </source>
</evidence>
<dbReference type="Pfam" id="PF13921">
    <property type="entry name" value="Myb_DNA-bind_6"/>
    <property type="match status" value="1"/>
</dbReference>
<evidence type="ECO:0000256" key="4">
    <source>
        <dbReference type="ARBA" id="ARBA00023125"/>
    </source>
</evidence>